<feature type="repeat" description="TPR" evidence="1">
    <location>
        <begin position="22"/>
        <end position="55"/>
    </location>
</feature>
<dbReference type="SUPFAM" id="SSF48452">
    <property type="entry name" value="TPR-like"/>
    <property type="match status" value="1"/>
</dbReference>
<proteinExistence type="predicted"/>
<dbReference type="InterPro" id="IPR011990">
    <property type="entry name" value="TPR-like_helical_dom_sf"/>
</dbReference>
<accession>A0A4R9FQ75</accession>
<protein>
    <submittedName>
        <fullName evidence="2">Uncharacterized protein</fullName>
    </submittedName>
</protein>
<reference evidence="2" key="1">
    <citation type="journal article" date="2019" name="PLoS Negl. Trop. Dis.">
        <title>Revisiting the worldwide diversity of Leptospira species in the environment.</title>
        <authorList>
            <person name="Vincent A.T."/>
            <person name="Schiettekatte O."/>
            <person name="Bourhy P."/>
            <person name="Veyrier F.J."/>
            <person name="Picardeau M."/>
        </authorList>
    </citation>
    <scope>NUCLEOTIDE SEQUENCE [LARGE SCALE GENOMIC DNA]</scope>
    <source>
        <strain evidence="2">SSS9</strain>
    </source>
</reference>
<evidence type="ECO:0000256" key="1">
    <source>
        <dbReference type="PROSITE-ProRule" id="PRU00339"/>
    </source>
</evidence>
<sequence>MNKRADATKLLKEIYDEKPGYRDVIFILGKAYYYDLKFPDAIRLFQEAWDKDPDNISALLWIIKTQFAAGIRDKAFLENIQTYAKHDPANIELLFINGRILEEAGKTDQAIQSYNQVIMQTLPLALSHKRLAEIYKKANIPQKASFHERKFENLTAKE</sequence>
<dbReference type="EMBL" id="RQEP01000018">
    <property type="protein sequence ID" value="TGK00828.1"/>
    <property type="molecule type" value="Genomic_DNA"/>
</dbReference>
<organism evidence="2 3">
    <name type="scientific">Leptospira semungkisensis</name>
    <dbReference type="NCBI Taxonomy" id="2484985"/>
    <lineage>
        <taxon>Bacteria</taxon>
        <taxon>Pseudomonadati</taxon>
        <taxon>Spirochaetota</taxon>
        <taxon>Spirochaetia</taxon>
        <taxon>Leptospirales</taxon>
        <taxon>Leptospiraceae</taxon>
        <taxon>Leptospira</taxon>
    </lineage>
</organism>
<evidence type="ECO:0000313" key="3">
    <source>
        <dbReference type="Proteomes" id="UP000297453"/>
    </source>
</evidence>
<dbReference type="PROSITE" id="PS50005">
    <property type="entry name" value="TPR"/>
    <property type="match status" value="1"/>
</dbReference>
<dbReference type="RefSeq" id="WP_135588707.1">
    <property type="nucleotide sequence ID" value="NZ_RQEP01000018.1"/>
</dbReference>
<dbReference type="Pfam" id="PF13174">
    <property type="entry name" value="TPR_6"/>
    <property type="match status" value="2"/>
</dbReference>
<dbReference type="AlphaFoldDB" id="A0A4R9FQ75"/>
<dbReference type="Proteomes" id="UP000297453">
    <property type="component" value="Unassembled WGS sequence"/>
</dbReference>
<gene>
    <name evidence="2" type="ORF">EHO59_12930</name>
</gene>
<comment type="caution">
    <text evidence="2">The sequence shown here is derived from an EMBL/GenBank/DDBJ whole genome shotgun (WGS) entry which is preliminary data.</text>
</comment>
<dbReference type="Gene3D" id="1.25.40.10">
    <property type="entry name" value="Tetratricopeptide repeat domain"/>
    <property type="match status" value="1"/>
</dbReference>
<keyword evidence="1" id="KW-0802">TPR repeat</keyword>
<evidence type="ECO:0000313" key="2">
    <source>
        <dbReference type="EMBL" id="TGK00828.1"/>
    </source>
</evidence>
<name>A0A4R9FQ75_9LEPT</name>
<keyword evidence="3" id="KW-1185">Reference proteome</keyword>
<dbReference type="OrthoDB" id="327261at2"/>
<dbReference type="InterPro" id="IPR019734">
    <property type="entry name" value="TPR_rpt"/>
</dbReference>